<organism evidence="2 3">
    <name type="scientific">Phormidium pseudopriestleyi FRX01</name>
    <dbReference type="NCBI Taxonomy" id="1759528"/>
    <lineage>
        <taxon>Bacteria</taxon>
        <taxon>Bacillati</taxon>
        <taxon>Cyanobacteriota</taxon>
        <taxon>Cyanophyceae</taxon>
        <taxon>Oscillatoriophycideae</taxon>
        <taxon>Oscillatoriales</taxon>
        <taxon>Oscillatoriaceae</taxon>
        <taxon>Phormidium</taxon>
    </lineage>
</organism>
<gene>
    <name evidence="2" type="ORF">J0895_19325</name>
</gene>
<comment type="caution">
    <text evidence="2">The sequence shown here is derived from an EMBL/GenBank/DDBJ whole genome shotgun (WGS) entry which is preliminary data.</text>
</comment>
<protein>
    <submittedName>
        <fullName evidence="2">Uncharacterized protein</fullName>
    </submittedName>
</protein>
<name>A0ABS3FVN8_9CYAN</name>
<evidence type="ECO:0000256" key="1">
    <source>
        <dbReference type="SAM" id="MobiDB-lite"/>
    </source>
</evidence>
<keyword evidence="3" id="KW-1185">Reference proteome</keyword>
<evidence type="ECO:0000313" key="3">
    <source>
        <dbReference type="Proteomes" id="UP000664844"/>
    </source>
</evidence>
<feature type="region of interest" description="Disordered" evidence="1">
    <location>
        <begin position="97"/>
        <end position="120"/>
    </location>
</feature>
<evidence type="ECO:0000313" key="2">
    <source>
        <dbReference type="EMBL" id="MBO0351185.1"/>
    </source>
</evidence>
<reference evidence="2 3" key="1">
    <citation type="submission" date="2021-03" db="EMBL/GenBank/DDBJ databases">
        <title>Metabolic Capacity of the Antarctic Cyanobacterium Phormidium pseudopriestleyi that Sustains Oxygenic Photosynthesis in the Presence of Hydrogen Sulfide.</title>
        <authorList>
            <person name="Lumian J.E."/>
            <person name="Jungblut A.D."/>
            <person name="Dillon M.L."/>
            <person name="Hawes I."/>
            <person name="Doran P.T."/>
            <person name="Mackey T.J."/>
            <person name="Dick G.J."/>
            <person name="Grettenberger C.L."/>
            <person name="Sumner D.Y."/>
        </authorList>
    </citation>
    <scope>NUCLEOTIDE SEQUENCE [LARGE SCALE GENOMIC DNA]</scope>
    <source>
        <strain evidence="2 3">FRX01</strain>
    </source>
</reference>
<accession>A0ABS3FVN8</accession>
<dbReference type="RefSeq" id="WP_207089636.1">
    <property type="nucleotide sequence ID" value="NZ_JAFLQW010000509.1"/>
</dbReference>
<proteinExistence type="predicted"/>
<dbReference type="Proteomes" id="UP000664844">
    <property type="component" value="Unassembled WGS sequence"/>
</dbReference>
<sequence>MSNSDIQMSESDFFICVAFHEMLGLSGTEEQKKLDRETAISIAHYLTELPPEDKLNPAAMANHIPAFCQQPGNEQLNEWFGEIYDRLDEDGIDKLVKNRRDPDDEADGPSITPKQLKNEGRDILKYLQKWTTEMEQKTKRATEDDNQPAS</sequence>
<dbReference type="EMBL" id="JAFLQW010000509">
    <property type="protein sequence ID" value="MBO0351185.1"/>
    <property type="molecule type" value="Genomic_DNA"/>
</dbReference>